<feature type="transmembrane region" description="Helical" evidence="1">
    <location>
        <begin position="33"/>
        <end position="52"/>
    </location>
</feature>
<reference evidence="2 3" key="1">
    <citation type="journal article" date="2017" name="PLoS Biol.">
        <title>The sea cucumber genome provides insights into morphological evolution and visceral regeneration.</title>
        <authorList>
            <person name="Zhang X."/>
            <person name="Sun L."/>
            <person name="Yuan J."/>
            <person name="Sun Y."/>
            <person name="Gao Y."/>
            <person name="Zhang L."/>
            <person name="Li S."/>
            <person name="Dai H."/>
            <person name="Hamel J.F."/>
            <person name="Liu C."/>
            <person name="Yu Y."/>
            <person name="Liu S."/>
            <person name="Lin W."/>
            <person name="Guo K."/>
            <person name="Jin S."/>
            <person name="Xu P."/>
            <person name="Storey K.B."/>
            <person name="Huan P."/>
            <person name="Zhang T."/>
            <person name="Zhou Y."/>
            <person name="Zhang J."/>
            <person name="Lin C."/>
            <person name="Li X."/>
            <person name="Xing L."/>
            <person name="Huo D."/>
            <person name="Sun M."/>
            <person name="Wang L."/>
            <person name="Mercier A."/>
            <person name="Li F."/>
            <person name="Yang H."/>
            <person name="Xiang J."/>
        </authorList>
    </citation>
    <scope>NUCLEOTIDE SEQUENCE [LARGE SCALE GENOMIC DNA]</scope>
    <source>
        <strain evidence="2">Shaxun</strain>
        <tissue evidence="2">Muscle</tissue>
    </source>
</reference>
<keyword evidence="1" id="KW-1133">Transmembrane helix</keyword>
<keyword evidence="3" id="KW-1185">Reference proteome</keyword>
<sequence length="121" mass="14126">MRALTRELAITQSDWAPPIRVTHPRLTSYRAELMEFGLVHILLGLVSFLLFLDGCRSQKKAFRKDQSDKKPNIIFILTDDQDVTMNGITPMKQTQKTDRRCWNDVYKHGKVQMVLLDMYIL</sequence>
<evidence type="ECO:0000256" key="1">
    <source>
        <dbReference type="SAM" id="Phobius"/>
    </source>
</evidence>
<keyword evidence="1" id="KW-0472">Membrane</keyword>
<dbReference type="Proteomes" id="UP000230750">
    <property type="component" value="Unassembled WGS sequence"/>
</dbReference>
<comment type="caution">
    <text evidence="2">The sequence shown here is derived from an EMBL/GenBank/DDBJ whole genome shotgun (WGS) entry which is preliminary data.</text>
</comment>
<evidence type="ECO:0000313" key="3">
    <source>
        <dbReference type="Proteomes" id="UP000230750"/>
    </source>
</evidence>
<name>A0A2G8JBE1_STIJA</name>
<organism evidence="2 3">
    <name type="scientific">Stichopus japonicus</name>
    <name type="common">Sea cucumber</name>
    <dbReference type="NCBI Taxonomy" id="307972"/>
    <lineage>
        <taxon>Eukaryota</taxon>
        <taxon>Metazoa</taxon>
        <taxon>Echinodermata</taxon>
        <taxon>Eleutherozoa</taxon>
        <taxon>Echinozoa</taxon>
        <taxon>Holothuroidea</taxon>
        <taxon>Aspidochirotacea</taxon>
        <taxon>Aspidochirotida</taxon>
        <taxon>Stichopodidae</taxon>
        <taxon>Apostichopus</taxon>
    </lineage>
</organism>
<dbReference type="AlphaFoldDB" id="A0A2G8JBE1"/>
<protein>
    <submittedName>
        <fullName evidence="2">Uncharacterized protein</fullName>
    </submittedName>
</protein>
<keyword evidence="1" id="KW-0812">Transmembrane</keyword>
<dbReference type="EMBL" id="MRZV01002760">
    <property type="protein sequence ID" value="PIK33068.1"/>
    <property type="molecule type" value="Genomic_DNA"/>
</dbReference>
<gene>
    <name evidence="2" type="ORF">BSL78_30118</name>
</gene>
<accession>A0A2G8JBE1</accession>
<proteinExistence type="predicted"/>
<evidence type="ECO:0000313" key="2">
    <source>
        <dbReference type="EMBL" id="PIK33068.1"/>
    </source>
</evidence>